<dbReference type="PANTHER" id="PTHR36851:SF1">
    <property type="entry name" value="GLYCO_TRANS_2-LIKE DOMAIN-CONTAINING PROTEIN"/>
    <property type="match status" value="1"/>
</dbReference>
<reference evidence="3 4" key="1">
    <citation type="journal article" date="2016" name="Nat. Commun.">
        <title>Thousands of microbial genomes shed light on interconnected biogeochemical processes in an aquifer system.</title>
        <authorList>
            <person name="Anantharaman K."/>
            <person name="Brown C.T."/>
            <person name="Hug L.A."/>
            <person name="Sharon I."/>
            <person name="Castelle C.J."/>
            <person name="Probst A.J."/>
            <person name="Thomas B.C."/>
            <person name="Singh A."/>
            <person name="Wilkins M.J."/>
            <person name="Karaoz U."/>
            <person name="Brodie E.L."/>
            <person name="Williams K.H."/>
            <person name="Hubbard S.S."/>
            <person name="Banfield J.F."/>
        </authorList>
    </citation>
    <scope>NUCLEOTIDE SEQUENCE [LARGE SCALE GENOMIC DNA]</scope>
</reference>
<dbReference type="EMBL" id="MFZH01000007">
    <property type="protein sequence ID" value="OGK19660.1"/>
    <property type="molecule type" value="Genomic_DNA"/>
</dbReference>
<dbReference type="AlphaFoldDB" id="A0A1F7GKS8"/>
<comment type="caution">
    <text evidence="3">The sequence shown here is derived from an EMBL/GenBank/DDBJ whole genome shotgun (WGS) entry which is preliminary data.</text>
</comment>
<dbReference type="Pfam" id="PF13632">
    <property type="entry name" value="Glyco_trans_2_3"/>
    <property type="match status" value="1"/>
</dbReference>
<evidence type="ECO:0000313" key="3">
    <source>
        <dbReference type="EMBL" id="OGK19660.1"/>
    </source>
</evidence>
<feature type="transmembrane region" description="Helical" evidence="1">
    <location>
        <begin position="39"/>
        <end position="57"/>
    </location>
</feature>
<proteinExistence type="predicted"/>
<accession>A0A1F7GKS8</accession>
<dbReference type="PANTHER" id="PTHR36851">
    <property type="entry name" value="UNNAMED PRODUCT"/>
    <property type="match status" value="1"/>
</dbReference>
<organism evidence="3 4">
    <name type="scientific">Candidatus Roizmanbacteria bacterium RIFCSPHIGHO2_01_FULL_39_24</name>
    <dbReference type="NCBI Taxonomy" id="1802032"/>
    <lineage>
        <taxon>Bacteria</taxon>
        <taxon>Candidatus Roizmaniibacteriota</taxon>
    </lineage>
</organism>
<feature type="transmembrane region" description="Helical" evidence="1">
    <location>
        <begin position="411"/>
        <end position="433"/>
    </location>
</feature>
<sequence length="493" mass="57525">MVRKIVETQLFIHVSERLIPIFTWAIILMPIYLSPFRPAIVSYFILAYFLYFLYKTLKSVYFAAIAYQLLEQAGKIDWHKRLIKTAGWGDLRHYVLITNYKESIEKITITIQKLAEQEYDLSKVNIVLAMEMREGEQSRNRSDAIKKEFGHIFGEIITTYHEMVEGEVVGKASNEAHAGKLIYEHALEKGIPSEKVLVTIADADSLFPPQYLSYLALEFLKDVDRKYHFYWAPILLYNNFWKLSLPIRMQAILHSVVRISLLPQRDDLIQVSTYATNLWLLHSVGFWDTDIIPEDWHIWLQAFFKHGTKVKTIPIYLPVIGDAVFTGQLRSTFRNRYEQERRWAWGATDIPYAIKRFFETPHIPAWPKLKKILFLAEAHLMWPTSFFVLTLSAWVPGIINPSFGRTVMGYLLPQVSSVILTLGTLTLIIMLYFDHKLRESVNVKTQFRNVPLLFIQWYLLPIVSFIFSSLPALEAHTRLLLGKKLEYKVTEKL</sequence>
<keyword evidence="1" id="KW-1133">Transmembrane helix</keyword>
<name>A0A1F7GKS8_9BACT</name>
<dbReference type="InterPro" id="IPR001173">
    <property type="entry name" value="Glyco_trans_2-like"/>
</dbReference>
<protein>
    <recommendedName>
        <fullName evidence="2">Glycosyltransferase 2-like domain-containing protein</fullName>
    </recommendedName>
</protein>
<keyword evidence="1" id="KW-0812">Transmembrane</keyword>
<dbReference type="Gene3D" id="3.90.550.10">
    <property type="entry name" value="Spore Coat Polysaccharide Biosynthesis Protein SpsA, Chain A"/>
    <property type="match status" value="1"/>
</dbReference>
<dbReference type="SUPFAM" id="SSF53448">
    <property type="entry name" value="Nucleotide-diphospho-sugar transferases"/>
    <property type="match status" value="1"/>
</dbReference>
<evidence type="ECO:0000313" key="4">
    <source>
        <dbReference type="Proteomes" id="UP000176850"/>
    </source>
</evidence>
<dbReference type="Proteomes" id="UP000176850">
    <property type="component" value="Unassembled WGS sequence"/>
</dbReference>
<evidence type="ECO:0000259" key="2">
    <source>
        <dbReference type="Pfam" id="PF13632"/>
    </source>
</evidence>
<feature type="transmembrane region" description="Helical" evidence="1">
    <location>
        <begin position="12"/>
        <end position="33"/>
    </location>
</feature>
<gene>
    <name evidence="3" type="ORF">A2799_01365</name>
</gene>
<feature type="transmembrane region" description="Helical" evidence="1">
    <location>
        <begin position="454"/>
        <end position="473"/>
    </location>
</feature>
<feature type="domain" description="Glycosyltransferase 2-like" evidence="2">
    <location>
        <begin position="198"/>
        <end position="428"/>
    </location>
</feature>
<dbReference type="InterPro" id="IPR029044">
    <property type="entry name" value="Nucleotide-diphossugar_trans"/>
</dbReference>
<keyword evidence="1" id="KW-0472">Membrane</keyword>
<feature type="transmembrane region" description="Helical" evidence="1">
    <location>
        <begin position="380"/>
        <end position="399"/>
    </location>
</feature>
<evidence type="ECO:0000256" key="1">
    <source>
        <dbReference type="SAM" id="Phobius"/>
    </source>
</evidence>